<evidence type="ECO:0000313" key="2">
    <source>
        <dbReference type="Proteomes" id="UP000316092"/>
    </source>
</evidence>
<reference evidence="1 2" key="1">
    <citation type="submission" date="2019-07" db="EMBL/GenBank/DDBJ databases">
        <title>Deinococcus detaillus sp. nov., isolated from humus soil in Antarctica.</title>
        <authorList>
            <person name="Zhang K."/>
        </authorList>
    </citation>
    <scope>NUCLEOTIDE SEQUENCE [LARGE SCALE GENOMIC DNA]</scope>
    <source>
        <strain evidence="1 2">H1</strain>
    </source>
</reference>
<dbReference type="EMBL" id="VKDB01000027">
    <property type="protein sequence ID" value="TSA80789.1"/>
    <property type="molecule type" value="Genomic_DNA"/>
</dbReference>
<sequence>MIDRVFLDENGADLLNLHRWTNEQALFVKTETLPDLIPVGTFEDVPGTGMKIFIGERRPRAGQMVITLATHGKNHDFAFALQREIATVAPLFRGYSRTPGGTLSIAGVSKVTRSFAGSAQLGGAVELTIEHKSPYFWQESKERPVAVGSAAIVNISGQARADLRTSITAGGSAVINPSILSDAGLTTWHGTIPPGLTLTLDGEDVTLNGVDAALYVTGPLPYLEPGLSSLTIIAAGATAVIGWKEGEL</sequence>
<dbReference type="RefSeq" id="WP_143721840.1">
    <property type="nucleotide sequence ID" value="NZ_VKDB01000027.1"/>
</dbReference>
<evidence type="ECO:0000313" key="1">
    <source>
        <dbReference type="EMBL" id="TSA80789.1"/>
    </source>
</evidence>
<keyword evidence="2" id="KW-1185">Reference proteome</keyword>
<organism evidence="1 2">
    <name type="scientific">Deinococcus detaillensis</name>
    <dbReference type="NCBI Taxonomy" id="2592048"/>
    <lineage>
        <taxon>Bacteria</taxon>
        <taxon>Thermotogati</taxon>
        <taxon>Deinococcota</taxon>
        <taxon>Deinococci</taxon>
        <taxon>Deinococcales</taxon>
        <taxon>Deinococcaceae</taxon>
        <taxon>Deinococcus</taxon>
    </lineage>
</organism>
<accession>A0A553UKR5</accession>
<dbReference type="Proteomes" id="UP000316092">
    <property type="component" value="Unassembled WGS sequence"/>
</dbReference>
<dbReference type="AlphaFoldDB" id="A0A553UKR5"/>
<protein>
    <submittedName>
        <fullName evidence="1">Uncharacterized protein</fullName>
    </submittedName>
</protein>
<gene>
    <name evidence="1" type="ORF">FNU79_16225</name>
</gene>
<name>A0A553UKR5_9DEIO</name>
<comment type="caution">
    <text evidence="1">The sequence shown here is derived from an EMBL/GenBank/DDBJ whole genome shotgun (WGS) entry which is preliminary data.</text>
</comment>
<proteinExistence type="predicted"/>
<dbReference type="OrthoDB" id="61433at2"/>